<protein>
    <recommendedName>
        <fullName evidence="6">STAS domain-containing protein</fullName>
    </recommendedName>
</protein>
<feature type="transmembrane region" description="Helical" evidence="5">
    <location>
        <begin position="21"/>
        <end position="40"/>
    </location>
</feature>
<evidence type="ECO:0000256" key="2">
    <source>
        <dbReference type="ARBA" id="ARBA00022692"/>
    </source>
</evidence>
<dbReference type="PROSITE" id="PS50801">
    <property type="entry name" value="STAS"/>
    <property type="match status" value="1"/>
</dbReference>
<feature type="domain" description="STAS" evidence="6">
    <location>
        <begin position="489"/>
        <end position="563"/>
    </location>
</feature>
<dbReference type="SUPFAM" id="SSF52091">
    <property type="entry name" value="SpoIIaa-like"/>
    <property type="match status" value="1"/>
</dbReference>
<dbReference type="RefSeq" id="WP_345685222.1">
    <property type="nucleotide sequence ID" value="NZ_BAABRO010000009.1"/>
</dbReference>
<evidence type="ECO:0000256" key="4">
    <source>
        <dbReference type="ARBA" id="ARBA00023136"/>
    </source>
</evidence>
<evidence type="ECO:0000259" key="6">
    <source>
        <dbReference type="PROSITE" id="PS50801"/>
    </source>
</evidence>
<comment type="subcellular location">
    <subcellularLocation>
        <location evidence="1">Membrane</location>
        <topology evidence="1">Multi-pass membrane protein</topology>
    </subcellularLocation>
</comment>
<reference evidence="7 8" key="1">
    <citation type="submission" date="2024-02" db="EMBL/GenBank/DDBJ databases">
        <title>Rhodopirellula caenicola NBRC 110016.</title>
        <authorList>
            <person name="Ichikawa N."/>
            <person name="Katano-Makiyama Y."/>
            <person name="Hidaka K."/>
        </authorList>
    </citation>
    <scope>NUCLEOTIDE SEQUENCE [LARGE SCALE GENOMIC DNA]</scope>
    <source>
        <strain evidence="7 8">NBRC 110016</strain>
    </source>
</reference>
<evidence type="ECO:0000256" key="3">
    <source>
        <dbReference type="ARBA" id="ARBA00022989"/>
    </source>
</evidence>
<feature type="transmembrane region" description="Helical" evidence="5">
    <location>
        <begin position="101"/>
        <end position="122"/>
    </location>
</feature>
<dbReference type="InterPro" id="IPR002645">
    <property type="entry name" value="STAS_dom"/>
</dbReference>
<gene>
    <name evidence="7" type="ORF">Rcae01_03906</name>
</gene>
<keyword evidence="2 5" id="KW-0812">Transmembrane</keyword>
<proteinExistence type="predicted"/>
<evidence type="ECO:0000313" key="8">
    <source>
        <dbReference type="Proteomes" id="UP001416858"/>
    </source>
</evidence>
<name>A0ABP9VTI8_9BACT</name>
<dbReference type="Gene3D" id="3.30.750.24">
    <property type="entry name" value="STAS domain"/>
    <property type="match status" value="1"/>
</dbReference>
<evidence type="ECO:0000313" key="7">
    <source>
        <dbReference type="EMBL" id="GAA5508440.1"/>
    </source>
</evidence>
<dbReference type="PANTHER" id="PTHR11814">
    <property type="entry name" value="SULFATE TRANSPORTER"/>
    <property type="match status" value="1"/>
</dbReference>
<feature type="transmembrane region" description="Helical" evidence="5">
    <location>
        <begin position="134"/>
        <end position="152"/>
    </location>
</feature>
<dbReference type="InterPro" id="IPR001902">
    <property type="entry name" value="SLC26A/SulP_fam"/>
</dbReference>
<feature type="transmembrane region" description="Helical" evidence="5">
    <location>
        <begin position="47"/>
        <end position="65"/>
    </location>
</feature>
<dbReference type="Proteomes" id="UP001416858">
    <property type="component" value="Unassembled WGS sequence"/>
</dbReference>
<accession>A0ABP9VTI8</accession>
<comment type="caution">
    <text evidence="7">The sequence shown here is derived from an EMBL/GenBank/DDBJ whole genome shotgun (WGS) entry which is preliminary data.</text>
</comment>
<evidence type="ECO:0000256" key="1">
    <source>
        <dbReference type="ARBA" id="ARBA00004141"/>
    </source>
</evidence>
<dbReference type="InterPro" id="IPR036513">
    <property type="entry name" value="STAS_dom_sf"/>
</dbReference>
<dbReference type="EMBL" id="BAABRO010000009">
    <property type="protein sequence ID" value="GAA5508440.1"/>
    <property type="molecule type" value="Genomic_DNA"/>
</dbReference>
<feature type="transmembrane region" description="Helical" evidence="5">
    <location>
        <begin position="402"/>
        <end position="433"/>
    </location>
</feature>
<feature type="transmembrane region" description="Helical" evidence="5">
    <location>
        <begin position="364"/>
        <end position="382"/>
    </location>
</feature>
<evidence type="ECO:0000256" key="5">
    <source>
        <dbReference type="SAM" id="Phobius"/>
    </source>
</evidence>
<dbReference type="InterPro" id="IPR011547">
    <property type="entry name" value="SLC26A/SulP_dom"/>
</dbReference>
<feature type="transmembrane region" description="Helical" evidence="5">
    <location>
        <begin position="197"/>
        <end position="215"/>
    </location>
</feature>
<keyword evidence="4 5" id="KW-0472">Membrane</keyword>
<dbReference type="Pfam" id="PF00916">
    <property type="entry name" value="Sulfate_transp"/>
    <property type="match status" value="2"/>
</dbReference>
<feature type="transmembrane region" description="Helical" evidence="5">
    <location>
        <begin position="321"/>
        <end position="344"/>
    </location>
</feature>
<keyword evidence="8" id="KW-1185">Reference proteome</keyword>
<feature type="transmembrane region" description="Helical" evidence="5">
    <location>
        <begin position="227"/>
        <end position="245"/>
    </location>
</feature>
<keyword evidence="3 5" id="KW-1133">Transmembrane helix</keyword>
<organism evidence="7 8">
    <name type="scientific">Novipirellula caenicola</name>
    <dbReference type="NCBI Taxonomy" id="1536901"/>
    <lineage>
        <taxon>Bacteria</taxon>
        <taxon>Pseudomonadati</taxon>
        <taxon>Planctomycetota</taxon>
        <taxon>Planctomycetia</taxon>
        <taxon>Pirellulales</taxon>
        <taxon>Pirellulaceae</taxon>
        <taxon>Novipirellula</taxon>
    </lineage>
</organism>
<sequence>MPNNSNGKPKLSLGEAFKSDLPASIIVFLVALPLCIGIAIASGAPPATGLISGIVGGLIVGWIAGSPLQVSGPAAGLFVLVAKVIEDFGETESGGFDITQAMHALGMAVFLAGLIQLAAGLLKFGSLFRAVSPAVIQGMLSGIGVLIFAKMFHQMVDDETAAKEWVDPLGKGLANLVTIPKSIMTGLTPIDGEPHHLAAMIGVGTIVILVFWRFIPIKALRVLPPPVVAVVAASIVAYSVGITKLDPHEGDPSPNAAAVESTVAPARPGGLEVQVATPAESESLRQPGDPVHIKQVEVPSDLTDGIYLPTRESWLLLLDPALLVIAVTIALVASAETMLCCAAVDKMQQHVKTKYNKELTAQGIGNTICGLLGVLPITGVIVRSSANVDAGARTRMSAILHGAWLLILVAVFPGILNLIPMASLAAVLVVVGWKLINFPAQKKLWKTSKSEGLICLITLSLVVAVDLLTGVVVGIALAAAKLLWAFSHVKVDVDQSNGKTTLHVAGPATFLALPKLTAILDEVDPSSDLHVDLDQVTFVDHAVLELFTDWEKQHEAAGGKLHIDWEDLTATFRQTKPRSPVSRQP</sequence>
<feature type="transmembrane region" description="Helical" evidence="5">
    <location>
        <begin position="453"/>
        <end position="486"/>
    </location>
</feature>